<comment type="subcellular location">
    <subcellularLocation>
        <location evidence="1">Nucleus</location>
    </subcellularLocation>
</comment>
<dbReference type="InterPro" id="IPR022617">
    <property type="entry name" value="Rad60/SUMO-like_dom"/>
</dbReference>
<dbReference type="OrthoDB" id="442921at2759"/>
<dbReference type="CDD" id="cd01763">
    <property type="entry name" value="Ubl_SUMO_like"/>
    <property type="match status" value="1"/>
</dbReference>
<evidence type="ECO:0000313" key="5">
    <source>
        <dbReference type="Proteomes" id="UP001652582"/>
    </source>
</evidence>
<evidence type="ECO:0000259" key="4">
    <source>
        <dbReference type="Pfam" id="PF11976"/>
    </source>
</evidence>
<dbReference type="GO" id="GO:0005634">
    <property type="term" value="C:nucleus"/>
    <property type="evidence" value="ECO:0007669"/>
    <property type="project" value="UniProtKB-SubCell"/>
</dbReference>
<feature type="region of interest" description="Disordered" evidence="3">
    <location>
        <begin position="224"/>
        <end position="243"/>
    </location>
</feature>
<keyword evidence="5" id="KW-1185">Reference proteome</keyword>
<accession>A0A6J1NJL1</accession>
<dbReference type="PANTHER" id="PTHR47187">
    <property type="entry name" value="NFATC2-INTERACTING PROTEIN"/>
    <property type="match status" value="1"/>
</dbReference>
<feature type="region of interest" description="Disordered" evidence="3">
    <location>
        <begin position="105"/>
        <end position="131"/>
    </location>
</feature>
<dbReference type="Proteomes" id="UP001652582">
    <property type="component" value="Chromosome 18"/>
</dbReference>
<name>A0A6J1NJL1_BICAN</name>
<sequence>MASSDSEDGYYSNAAKKMRLAREQLKKLQSTDVEEIKCGAKTKEENSKVNVVNNSIATQSVIDPIDDDLIIDEIIAKNSKPTPKLRRGRKTKEISPETVEPVTKIRGRGRGRGSKRARGSKNNVTNSNQNSTLSELLNTGQINTLNTIQTLASRRGRGRRGRRGRGRSSFSPDSSIEEIMQELLPHFMGGGRGCQIHNGTRSHTINNTPSHVVSQISQMYPTYSVGNTDEYPDKSDDIPLFSKPSKTTPDEVVLLDDDDDTDNLDNEPLSVKVTWRSQEIFKFTIRKYQKLTQIFETFSKKENVEQDKLLFTYNNKILTQNDTPASIDYNIAKFIDGGVVSHSVKPINRVKIVNGIKIKFQCQNVKKPIEVTIGSNDKLLSAMTECAEHLKVPVNKLKFEFDGDIVAGTHTPQQLDLENGDCIDVKIIN</sequence>
<evidence type="ECO:0000256" key="1">
    <source>
        <dbReference type="ARBA" id="ARBA00004123"/>
    </source>
</evidence>
<dbReference type="InterPro" id="IPR029071">
    <property type="entry name" value="Ubiquitin-like_domsf"/>
</dbReference>
<dbReference type="GeneID" id="112052328"/>
<dbReference type="SUPFAM" id="SSF54236">
    <property type="entry name" value="Ubiquitin-like"/>
    <property type="match status" value="2"/>
</dbReference>
<evidence type="ECO:0000256" key="2">
    <source>
        <dbReference type="ARBA" id="ARBA00023242"/>
    </source>
</evidence>
<feature type="region of interest" description="Disordered" evidence="3">
    <location>
        <begin position="147"/>
        <end position="174"/>
    </location>
</feature>
<feature type="compositionally biased region" description="Basic residues" evidence="3">
    <location>
        <begin position="154"/>
        <end position="166"/>
    </location>
</feature>
<dbReference type="Gene3D" id="3.10.20.90">
    <property type="entry name" value="Phosphatidylinositol 3-kinase Catalytic Subunit, Chain A, domain 1"/>
    <property type="match status" value="2"/>
</dbReference>
<protein>
    <submittedName>
        <fullName evidence="6">Uncharacterized protein LOC112052328</fullName>
    </submittedName>
</protein>
<dbReference type="KEGG" id="bany:112052328"/>
<organism evidence="5 6">
    <name type="scientific">Bicyclus anynana</name>
    <name type="common">Squinting bush brown butterfly</name>
    <dbReference type="NCBI Taxonomy" id="110368"/>
    <lineage>
        <taxon>Eukaryota</taxon>
        <taxon>Metazoa</taxon>
        <taxon>Ecdysozoa</taxon>
        <taxon>Arthropoda</taxon>
        <taxon>Hexapoda</taxon>
        <taxon>Insecta</taxon>
        <taxon>Pterygota</taxon>
        <taxon>Neoptera</taxon>
        <taxon>Endopterygota</taxon>
        <taxon>Lepidoptera</taxon>
        <taxon>Glossata</taxon>
        <taxon>Ditrysia</taxon>
        <taxon>Papilionoidea</taxon>
        <taxon>Nymphalidae</taxon>
        <taxon>Satyrinae</taxon>
        <taxon>Satyrini</taxon>
        <taxon>Mycalesina</taxon>
        <taxon>Bicyclus</taxon>
    </lineage>
</organism>
<feature type="domain" description="Rad60/SUMO-like" evidence="4">
    <location>
        <begin position="356"/>
        <end position="427"/>
    </location>
</feature>
<proteinExistence type="predicted"/>
<dbReference type="PANTHER" id="PTHR47187:SF1">
    <property type="entry name" value="NFATC2-INTERACTING PROTEIN"/>
    <property type="match status" value="1"/>
</dbReference>
<feature type="compositionally biased region" description="Polar residues" evidence="3">
    <location>
        <begin position="122"/>
        <end position="131"/>
    </location>
</feature>
<reference evidence="6" key="1">
    <citation type="submission" date="2025-08" db="UniProtKB">
        <authorList>
            <consortium name="RefSeq"/>
        </authorList>
    </citation>
    <scope>IDENTIFICATION</scope>
</reference>
<keyword evidence="2" id="KW-0539">Nucleus</keyword>
<dbReference type="Pfam" id="PF11976">
    <property type="entry name" value="Rad60-SLD"/>
    <property type="match status" value="1"/>
</dbReference>
<dbReference type="AlphaFoldDB" id="A0A6J1NJL1"/>
<dbReference type="InterPro" id="IPR052324">
    <property type="entry name" value="NFATC2-Int_DNA_Repair"/>
</dbReference>
<dbReference type="GO" id="GO:0045944">
    <property type="term" value="P:positive regulation of transcription by RNA polymerase II"/>
    <property type="evidence" value="ECO:0007669"/>
    <property type="project" value="TreeGrafter"/>
</dbReference>
<evidence type="ECO:0000256" key="3">
    <source>
        <dbReference type="SAM" id="MobiDB-lite"/>
    </source>
</evidence>
<dbReference type="RefSeq" id="XP_023947114.2">
    <property type="nucleotide sequence ID" value="XM_024091346.2"/>
</dbReference>
<feature type="compositionally biased region" description="Basic residues" evidence="3">
    <location>
        <begin position="105"/>
        <end position="119"/>
    </location>
</feature>
<evidence type="ECO:0000313" key="6">
    <source>
        <dbReference type="RefSeq" id="XP_023947114.2"/>
    </source>
</evidence>
<gene>
    <name evidence="6" type="primary">LOC112052328</name>
</gene>